<dbReference type="Pfam" id="PF07396">
    <property type="entry name" value="Porin_O_P"/>
    <property type="match status" value="2"/>
</dbReference>
<sequence>MKRILLSIVAIIVMNNGAFAQEASGIVATNTLKERIRLAGYAQTGYTYDDKEESSTFDVKRIIFMAEGQITDRWLCSFMYTLGGSASLTEVYTEYKFLQGLTARVGQFKTPYTYENLLSPTSVELINCYSLPTNYLAGVDNSDKLFGGMGGRDMGLMIYGEVCNKMLNYKLALMNGQGINVKDRNKDKDIVGSVMVNPLKWLSVGGSFIKGKGSALVASTANPDMVVGENYTRNRWAASAVVETNPLSLRTEYLGGKDKNVESDGFYAVASYHILPKTFDLIASYDYLNRNKALDDKQTNYVVGAQYWFYPRCRVQLQYTFRDKYTEGSSHLIQAQIQVRF</sequence>
<dbReference type="EMBL" id="SNRY01001212">
    <property type="protein sequence ID" value="KAA6332662.1"/>
    <property type="molecule type" value="Genomic_DNA"/>
</dbReference>
<proteinExistence type="predicted"/>
<protein>
    <recommendedName>
        <fullName evidence="2">Phosphate-selective porin O and P</fullName>
    </recommendedName>
</protein>
<evidence type="ECO:0000313" key="1">
    <source>
        <dbReference type="EMBL" id="KAA6332662.1"/>
    </source>
</evidence>
<evidence type="ECO:0008006" key="2">
    <source>
        <dbReference type="Google" id="ProtNLM"/>
    </source>
</evidence>
<dbReference type="Gene3D" id="2.40.160.10">
    <property type="entry name" value="Porin"/>
    <property type="match status" value="1"/>
</dbReference>
<accession>A0A5J4RG99</accession>
<dbReference type="AlphaFoldDB" id="A0A5J4RG99"/>
<gene>
    <name evidence="1" type="ORF">EZS27_018856</name>
</gene>
<dbReference type="SUPFAM" id="SSF56935">
    <property type="entry name" value="Porins"/>
    <property type="match status" value="1"/>
</dbReference>
<dbReference type="InterPro" id="IPR023614">
    <property type="entry name" value="Porin_dom_sf"/>
</dbReference>
<reference evidence="1" key="1">
    <citation type="submission" date="2019-03" db="EMBL/GenBank/DDBJ databases">
        <title>Single cell metagenomics reveals metabolic interactions within the superorganism composed of flagellate Streblomastix strix and complex community of Bacteroidetes bacteria on its surface.</title>
        <authorList>
            <person name="Treitli S.C."/>
            <person name="Kolisko M."/>
            <person name="Husnik F."/>
            <person name="Keeling P."/>
            <person name="Hampl V."/>
        </authorList>
    </citation>
    <scope>NUCLEOTIDE SEQUENCE</scope>
    <source>
        <strain evidence="1">STM</strain>
    </source>
</reference>
<name>A0A5J4RG99_9ZZZZ</name>
<dbReference type="InterPro" id="IPR010870">
    <property type="entry name" value="Porin_O/P"/>
</dbReference>
<organism evidence="1">
    <name type="scientific">termite gut metagenome</name>
    <dbReference type="NCBI Taxonomy" id="433724"/>
    <lineage>
        <taxon>unclassified sequences</taxon>
        <taxon>metagenomes</taxon>
        <taxon>organismal metagenomes</taxon>
    </lineage>
</organism>
<comment type="caution">
    <text evidence="1">The sequence shown here is derived from an EMBL/GenBank/DDBJ whole genome shotgun (WGS) entry which is preliminary data.</text>
</comment>